<feature type="domain" description="PLD phosphodiesterase" evidence="4">
    <location>
        <begin position="60"/>
        <end position="87"/>
    </location>
</feature>
<dbReference type="PANTHER" id="PTHR43856:SF1">
    <property type="entry name" value="MITOCHONDRIAL CARDIOLIPIN HYDROLASE"/>
    <property type="match status" value="1"/>
</dbReference>
<proteinExistence type="predicted"/>
<dbReference type="InterPro" id="IPR025202">
    <property type="entry name" value="PLD-like_dom"/>
</dbReference>
<comment type="caution">
    <text evidence="5">The sequence shown here is derived from an EMBL/GenBank/DDBJ whole genome shotgun (WGS) entry which is preliminary data.</text>
</comment>
<evidence type="ECO:0000256" key="2">
    <source>
        <dbReference type="ARBA" id="ARBA00022963"/>
    </source>
</evidence>
<dbReference type="SUPFAM" id="SSF56024">
    <property type="entry name" value="Phospholipase D/nuclease"/>
    <property type="match status" value="1"/>
</dbReference>
<keyword evidence="1" id="KW-0378">Hydrolase</keyword>
<dbReference type="PANTHER" id="PTHR43856">
    <property type="entry name" value="CARDIOLIPIN HYDROLASE"/>
    <property type="match status" value="1"/>
</dbReference>
<sequence>YDSTNGVSQLQKALISARERGLDIKVLLERSDYNSSLNAMNESTYVYLDSQGIDVRFDQLSVTTHAKLVIIDDKVAFVGSTNWSQSALEKNNEVNVEIKEEEVVKELESYFQHLWEVSRLKIK</sequence>
<name>X1IEY5_9ZZZZ</name>
<evidence type="ECO:0000256" key="1">
    <source>
        <dbReference type="ARBA" id="ARBA00022801"/>
    </source>
</evidence>
<keyword evidence="3" id="KW-0443">Lipid metabolism</keyword>
<dbReference type="InterPro" id="IPR051406">
    <property type="entry name" value="PLD_domain"/>
</dbReference>
<dbReference type="Pfam" id="PF13091">
    <property type="entry name" value="PLDc_2"/>
    <property type="match status" value="1"/>
</dbReference>
<keyword evidence="2" id="KW-0442">Lipid degradation</keyword>
<feature type="non-terminal residue" evidence="5">
    <location>
        <position position="1"/>
    </location>
</feature>
<dbReference type="InterPro" id="IPR001736">
    <property type="entry name" value="PLipase_D/transphosphatidylase"/>
</dbReference>
<reference evidence="5" key="1">
    <citation type="journal article" date="2014" name="Front. Microbiol.">
        <title>High frequency of phylogenetically diverse reductive dehalogenase-homologous genes in deep subseafloor sedimentary metagenomes.</title>
        <authorList>
            <person name="Kawai M."/>
            <person name="Futagami T."/>
            <person name="Toyoda A."/>
            <person name="Takaki Y."/>
            <person name="Nishi S."/>
            <person name="Hori S."/>
            <person name="Arai W."/>
            <person name="Tsubouchi T."/>
            <person name="Morono Y."/>
            <person name="Uchiyama I."/>
            <person name="Ito T."/>
            <person name="Fujiyama A."/>
            <person name="Inagaki F."/>
            <person name="Takami H."/>
        </authorList>
    </citation>
    <scope>NUCLEOTIDE SEQUENCE</scope>
    <source>
        <strain evidence="5">Expedition CK06-06</strain>
    </source>
</reference>
<protein>
    <recommendedName>
        <fullName evidence="4">PLD phosphodiesterase domain-containing protein</fullName>
    </recommendedName>
</protein>
<dbReference type="AlphaFoldDB" id="X1IEY5"/>
<evidence type="ECO:0000259" key="4">
    <source>
        <dbReference type="PROSITE" id="PS50035"/>
    </source>
</evidence>
<dbReference type="GO" id="GO:0016042">
    <property type="term" value="P:lipid catabolic process"/>
    <property type="evidence" value="ECO:0007669"/>
    <property type="project" value="UniProtKB-KW"/>
</dbReference>
<dbReference type="PROSITE" id="PS50035">
    <property type="entry name" value="PLD"/>
    <property type="match status" value="1"/>
</dbReference>
<evidence type="ECO:0000313" key="5">
    <source>
        <dbReference type="EMBL" id="GAH64669.1"/>
    </source>
</evidence>
<gene>
    <name evidence="5" type="ORF">S03H2_52267</name>
</gene>
<organism evidence="5">
    <name type="scientific">marine sediment metagenome</name>
    <dbReference type="NCBI Taxonomy" id="412755"/>
    <lineage>
        <taxon>unclassified sequences</taxon>
        <taxon>metagenomes</taxon>
        <taxon>ecological metagenomes</taxon>
    </lineage>
</organism>
<dbReference type="GO" id="GO:0016891">
    <property type="term" value="F:RNA endonuclease activity producing 5'-phosphomonoesters, hydrolytic mechanism"/>
    <property type="evidence" value="ECO:0007669"/>
    <property type="project" value="TreeGrafter"/>
</dbReference>
<dbReference type="SMART" id="SM00155">
    <property type="entry name" value="PLDc"/>
    <property type="match status" value="1"/>
</dbReference>
<evidence type="ECO:0000256" key="3">
    <source>
        <dbReference type="ARBA" id="ARBA00023098"/>
    </source>
</evidence>
<accession>X1IEY5</accession>
<dbReference type="EMBL" id="BARU01033202">
    <property type="protein sequence ID" value="GAH64669.1"/>
    <property type="molecule type" value="Genomic_DNA"/>
</dbReference>
<dbReference type="Gene3D" id="3.30.870.10">
    <property type="entry name" value="Endonuclease Chain A"/>
    <property type="match status" value="1"/>
</dbReference>